<dbReference type="AlphaFoldDB" id="A0A1I1SRT3"/>
<gene>
    <name evidence="1" type="ORF">SAMN02745724_04669</name>
</gene>
<dbReference type="EMBL" id="FOLO01000062">
    <property type="protein sequence ID" value="SFD49147.1"/>
    <property type="molecule type" value="Genomic_DNA"/>
</dbReference>
<sequence>MTLFIKSTLFVIPFISAVLQATEIDHIYAGKFVWGHEVRSISLCNQQTWHWAYLHEPNNKMIEYYIKNQNKPYQEIYIKFKGHFSSMNSTGFSELYNSKIQLTEIIEYSFEIPKSCH</sequence>
<evidence type="ECO:0000313" key="2">
    <source>
        <dbReference type="Proteomes" id="UP000198862"/>
    </source>
</evidence>
<dbReference type="RefSeq" id="WP_091990466.1">
    <property type="nucleotide sequence ID" value="NZ_FOLO01000062.1"/>
</dbReference>
<evidence type="ECO:0000313" key="1">
    <source>
        <dbReference type="EMBL" id="SFD49147.1"/>
    </source>
</evidence>
<dbReference type="Proteomes" id="UP000198862">
    <property type="component" value="Unassembled WGS sequence"/>
</dbReference>
<organism evidence="1 2">
    <name type="scientific">Pseudoalteromonas denitrificans DSM 6059</name>
    <dbReference type="NCBI Taxonomy" id="1123010"/>
    <lineage>
        <taxon>Bacteria</taxon>
        <taxon>Pseudomonadati</taxon>
        <taxon>Pseudomonadota</taxon>
        <taxon>Gammaproteobacteria</taxon>
        <taxon>Alteromonadales</taxon>
        <taxon>Pseudoalteromonadaceae</taxon>
        <taxon>Pseudoalteromonas</taxon>
    </lineage>
</organism>
<keyword evidence="2" id="KW-1185">Reference proteome</keyword>
<reference evidence="1 2" key="1">
    <citation type="submission" date="2016-10" db="EMBL/GenBank/DDBJ databases">
        <authorList>
            <person name="de Groot N.N."/>
        </authorList>
    </citation>
    <scope>NUCLEOTIDE SEQUENCE [LARGE SCALE GENOMIC DNA]</scope>
    <source>
        <strain evidence="1 2">DSM 6059</strain>
    </source>
</reference>
<name>A0A1I1SRT3_9GAMM</name>
<dbReference type="OrthoDB" id="5348860at2"/>
<protein>
    <submittedName>
        <fullName evidence="1">Uncharacterized protein</fullName>
    </submittedName>
</protein>
<accession>A0A1I1SRT3</accession>
<dbReference type="STRING" id="1123010.SAMN02745724_04669"/>
<proteinExistence type="predicted"/>